<keyword evidence="2" id="KW-0560">Oxidoreductase</keyword>
<evidence type="ECO:0000256" key="2">
    <source>
        <dbReference type="ARBA" id="ARBA00023002"/>
    </source>
</evidence>
<dbReference type="SUPFAM" id="SSF51735">
    <property type="entry name" value="NAD(P)-binding Rossmann-fold domains"/>
    <property type="match status" value="1"/>
</dbReference>
<dbReference type="Proteomes" id="UP001174909">
    <property type="component" value="Unassembled WGS sequence"/>
</dbReference>
<evidence type="ECO:0000313" key="4">
    <source>
        <dbReference type="Proteomes" id="UP001174909"/>
    </source>
</evidence>
<comment type="similarity">
    <text evidence="1">Belongs to the short-chain dehydrogenases/reductases (SDR) family.</text>
</comment>
<dbReference type="Pfam" id="PF13561">
    <property type="entry name" value="adh_short_C2"/>
    <property type="match status" value="1"/>
</dbReference>
<reference evidence="3" key="1">
    <citation type="submission" date="2023-03" db="EMBL/GenBank/DDBJ databases">
        <authorList>
            <person name="Steffen K."/>
            <person name="Cardenas P."/>
        </authorList>
    </citation>
    <scope>NUCLEOTIDE SEQUENCE</scope>
</reference>
<sequence>MSKGRVIMRLEGKVAIVAGAAWGGIGAATAYKFACEGAKVVVNTRRREEKLAETVQRIQDVGGEAVAVMGDVANESTWQTLVETALSNYGKITTLVHNAAHSYTKKAIEFTMEEWNESLGVTLGGPWLGAKYCIPEMIHNGGGALVFISTVNATITNPGFGLYGAGKGGLNALTRSIALDYGREGIRANAIAPGQIVGERGEASLAEDALEEQASRDCYPIGRYGKPEDIANAALFLASDEADFVTGIVLTADGGLTLQSPEALVRPSFRLRWRDDILVPQAKEDS</sequence>
<evidence type="ECO:0000313" key="3">
    <source>
        <dbReference type="EMBL" id="CAI8024905.1"/>
    </source>
</evidence>
<comment type="caution">
    <text evidence="3">The sequence shown here is derived from an EMBL/GenBank/DDBJ whole genome shotgun (WGS) entry which is preliminary data.</text>
</comment>
<keyword evidence="4" id="KW-1185">Reference proteome</keyword>
<dbReference type="FunFam" id="3.40.50.720:FF:000084">
    <property type="entry name" value="Short-chain dehydrogenase reductase"/>
    <property type="match status" value="1"/>
</dbReference>
<name>A0AA35S7K3_GEOBA</name>
<evidence type="ECO:0000256" key="1">
    <source>
        <dbReference type="ARBA" id="ARBA00006484"/>
    </source>
</evidence>
<gene>
    <name evidence="3" type="ORF">GBAR_LOCUS14424</name>
</gene>
<dbReference type="InterPro" id="IPR036291">
    <property type="entry name" value="NAD(P)-bd_dom_sf"/>
</dbReference>
<proteinExistence type="inferred from homology"/>
<dbReference type="PRINTS" id="PR00081">
    <property type="entry name" value="GDHRDH"/>
</dbReference>
<organism evidence="3 4">
    <name type="scientific">Geodia barretti</name>
    <name type="common">Barrett's horny sponge</name>
    <dbReference type="NCBI Taxonomy" id="519541"/>
    <lineage>
        <taxon>Eukaryota</taxon>
        <taxon>Metazoa</taxon>
        <taxon>Porifera</taxon>
        <taxon>Demospongiae</taxon>
        <taxon>Heteroscleromorpha</taxon>
        <taxon>Tetractinellida</taxon>
        <taxon>Astrophorina</taxon>
        <taxon>Geodiidae</taxon>
        <taxon>Geodia</taxon>
    </lineage>
</organism>
<dbReference type="Gene3D" id="3.40.50.720">
    <property type="entry name" value="NAD(P)-binding Rossmann-like Domain"/>
    <property type="match status" value="1"/>
</dbReference>
<dbReference type="EMBL" id="CASHTH010002105">
    <property type="protein sequence ID" value="CAI8024905.1"/>
    <property type="molecule type" value="Genomic_DNA"/>
</dbReference>
<accession>A0AA35S7K3</accession>
<protein>
    <submittedName>
        <fullName evidence="3">Glucose 1-dehydrogenase 1</fullName>
    </submittedName>
</protein>
<dbReference type="CDD" id="cd05233">
    <property type="entry name" value="SDR_c"/>
    <property type="match status" value="1"/>
</dbReference>
<dbReference type="AlphaFoldDB" id="A0AA35S7K3"/>
<dbReference type="PANTHER" id="PTHR43639">
    <property type="entry name" value="OXIDOREDUCTASE, SHORT-CHAIN DEHYDROGENASE/REDUCTASE FAMILY (AFU_ORTHOLOGUE AFUA_5G02870)"/>
    <property type="match status" value="1"/>
</dbReference>
<dbReference type="PANTHER" id="PTHR43639:SF1">
    <property type="entry name" value="SHORT-CHAIN DEHYDROGENASE_REDUCTASE FAMILY PROTEIN"/>
    <property type="match status" value="1"/>
</dbReference>
<dbReference type="GO" id="GO:0016491">
    <property type="term" value="F:oxidoreductase activity"/>
    <property type="evidence" value="ECO:0007669"/>
    <property type="project" value="UniProtKB-KW"/>
</dbReference>
<dbReference type="InterPro" id="IPR002347">
    <property type="entry name" value="SDR_fam"/>
</dbReference>